<dbReference type="SUPFAM" id="SSF49899">
    <property type="entry name" value="Concanavalin A-like lectins/glucanases"/>
    <property type="match status" value="1"/>
</dbReference>
<name>A0A6J7I9F6_9ZZZZ</name>
<accession>A0A6J7I9F6</accession>
<sequence length="196" mass="21525">MTRTVPWSDGQWTNEPADVATDRDGLHVTARHGSDAWRITSYDFIHSTEHALLTAFAPESAIEVQFRLDLAEQFDQAGIFVKVDDETWIKAGVELSDGQESLGAVVTRGTSDWSLSPVPSWAGRWVTIRGSWSGNALTVRARVDDELWQLVRVAPLDAVTPVMAGPFCCAPTRAGLTVHFTSWRITPPDAELHPSG</sequence>
<gene>
    <name evidence="1" type="ORF">UFOPK3662_01003</name>
</gene>
<dbReference type="Gene3D" id="2.60.120.200">
    <property type="match status" value="1"/>
</dbReference>
<reference evidence="1" key="1">
    <citation type="submission" date="2020-05" db="EMBL/GenBank/DDBJ databases">
        <authorList>
            <person name="Chiriac C."/>
            <person name="Salcher M."/>
            <person name="Ghai R."/>
            <person name="Kavagutti S V."/>
        </authorList>
    </citation>
    <scope>NUCLEOTIDE SEQUENCE</scope>
</reference>
<dbReference type="Pfam" id="PF07081">
    <property type="entry name" value="DUF1349"/>
    <property type="match status" value="1"/>
</dbReference>
<dbReference type="InterPro" id="IPR013320">
    <property type="entry name" value="ConA-like_dom_sf"/>
</dbReference>
<proteinExistence type="predicted"/>
<protein>
    <submittedName>
        <fullName evidence="1">Unannotated protein</fullName>
    </submittedName>
</protein>
<dbReference type="PANTHER" id="PTHR35332:SF2">
    <property type="entry name" value="REGULATION OF ENOLASE PROTEIN 1"/>
    <property type="match status" value="1"/>
</dbReference>
<dbReference type="EMBL" id="CAFBMW010000006">
    <property type="protein sequence ID" value="CAB4927282.1"/>
    <property type="molecule type" value="Genomic_DNA"/>
</dbReference>
<dbReference type="InterPro" id="IPR009784">
    <property type="entry name" value="DUF1349"/>
</dbReference>
<dbReference type="AlphaFoldDB" id="A0A6J7I9F6"/>
<evidence type="ECO:0000313" key="1">
    <source>
        <dbReference type="EMBL" id="CAB4927282.1"/>
    </source>
</evidence>
<dbReference type="PANTHER" id="PTHR35332">
    <property type="entry name" value="REGULATION OF ENOLASE PROTEIN 1"/>
    <property type="match status" value="1"/>
</dbReference>
<organism evidence="1">
    <name type="scientific">freshwater metagenome</name>
    <dbReference type="NCBI Taxonomy" id="449393"/>
    <lineage>
        <taxon>unclassified sequences</taxon>
        <taxon>metagenomes</taxon>
        <taxon>ecological metagenomes</taxon>
    </lineage>
</organism>